<feature type="transmembrane region" description="Helical" evidence="1">
    <location>
        <begin position="64"/>
        <end position="80"/>
    </location>
</feature>
<feature type="transmembrane region" description="Helical" evidence="1">
    <location>
        <begin position="29"/>
        <end position="52"/>
    </location>
</feature>
<sequence length="269" mass="30635">MCMAMLLQCYVRIFLSRIVFLMHSLGSNYSLVVCSTFSLDIIGFGILLCFFYGVAITLGSLIDIAYWIVFGSLGLISEAWDCSWIVDEFLGRPLKHLLEFILMSLSCILVLFCAALLLHFFFSGFGYVGIFLSFIVGSIDLLAYGLNASTWICFLWFEDTSHGYASLLACIWFFLSRLGIGAHLFFNFGTLVLLLHGTFDVQFVQHMTSFHCKLWPFLALFLLDIIIDFRYPYSSCLVLLFMMALLMIGFYRMVVKRWFAASSSKVITP</sequence>
<name>A0A396GGZ8_MEDTR</name>
<evidence type="ECO:0008006" key="4">
    <source>
        <dbReference type="Google" id="ProtNLM"/>
    </source>
</evidence>
<gene>
    <name evidence="2" type="ORF">MtrunA17_Chr8g0343951</name>
</gene>
<dbReference type="Proteomes" id="UP000265566">
    <property type="component" value="Chromosome 8"/>
</dbReference>
<protein>
    <recommendedName>
        <fullName evidence="4">Transmembrane protein</fullName>
    </recommendedName>
</protein>
<feature type="transmembrane region" description="Helical" evidence="1">
    <location>
        <begin position="237"/>
        <end position="255"/>
    </location>
</feature>
<evidence type="ECO:0000313" key="3">
    <source>
        <dbReference type="Proteomes" id="UP000265566"/>
    </source>
</evidence>
<evidence type="ECO:0000313" key="2">
    <source>
        <dbReference type="EMBL" id="RHN39451.1"/>
    </source>
</evidence>
<reference evidence="3" key="1">
    <citation type="journal article" date="2018" name="Nat. Plants">
        <title>Whole-genome landscape of Medicago truncatula symbiotic genes.</title>
        <authorList>
            <person name="Pecrix Y."/>
            <person name="Staton S.E."/>
            <person name="Sallet E."/>
            <person name="Lelandais-Briere C."/>
            <person name="Moreau S."/>
            <person name="Carrere S."/>
            <person name="Blein T."/>
            <person name="Jardinaud M.F."/>
            <person name="Latrasse D."/>
            <person name="Zouine M."/>
            <person name="Zahm M."/>
            <person name="Kreplak J."/>
            <person name="Mayjonade B."/>
            <person name="Satge C."/>
            <person name="Perez M."/>
            <person name="Cauet S."/>
            <person name="Marande W."/>
            <person name="Chantry-Darmon C."/>
            <person name="Lopez-Roques C."/>
            <person name="Bouchez O."/>
            <person name="Berard A."/>
            <person name="Debelle F."/>
            <person name="Munos S."/>
            <person name="Bendahmane A."/>
            <person name="Berges H."/>
            <person name="Niebel A."/>
            <person name="Buitink J."/>
            <person name="Frugier F."/>
            <person name="Benhamed M."/>
            <person name="Crespi M."/>
            <person name="Gouzy J."/>
            <person name="Gamas P."/>
        </authorList>
    </citation>
    <scope>NUCLEOTIDE SEQUENCE [LARGE SCALE GENOMIC DNA]</scope>
    <source>
        <strain evidence="3">cv. Jemalong A17</strain>
    </source>
</reference>
<dbReference type="AlphaFoldDB" id="A0A396GGZ8"/>
<keyword evidence="1" id="KW-0472">Membrane</keyword>
<proteinExistence type="predicted"/>
<accession>A0A396GGZ8</accession>
<feature type="transmembrane region" description="Helical" evidence="1">
    <location>
        <begin position="129"/>
        <end position="157"/>
    </location>
</feature>
<keyword evidence="1" id="KW-1133">Transmembrane helix</keyword>
<dbReference type="Gramene" id="rna45475">
    <property type="protein sequence ID" value="RHN39451.1"/>
    <property type="gene ID" value="gene45475"/>
</dbReference>
<dbReference type="EMBL" id="PSQE01000008">
    <property type="protein sequence ID" value="RHN39451.1"/>
    <property type="molecule type" value="Genomic_DNA"/>
</dbReference>
<feature type="transmembrane region" description="Helical" evidence="1">
    <location>
        <begin position="100"/>
        <end position="122"/>
    </location>
</feature>
<evidence type="ECO:0000256" key="1">
    <source>
        <dbReference type="SAM" id="Phobius"/>
    </source>
</evidence>
<feature type="transmembrane region" description="Helical" evidence="1">
    <location>
        <begin position="214"/>
        <end position="231"/>
    </location>
</feature>
<keyword evidence="1" id="KW-0812">Transmembrane</keyword>
<feature type="transmembrane region" description="Helical" evidence="1">
    <location>
        <begin position="163"/>
        <end position="194"/>
    </location>
</feature>
<organism evidence="2 3">
    <name type="scientific">Medicago truncatula</name>
    <name type="common">Barrel medic</name>
    <name type="synonym">Medicago tribuloides</name>
    <dbReference type="NCBI Taxonomy" id="3880"/>
    <lineage>
        <taxon>Eukaryota</taxon>
        <taxon>Viridiplantae</taxon>
        <taxon>Streptophyta</taxon>
        <taxon>Embryophyta</taxon>
        <taxon>Tracheophyta</taxon>
        <taxon>Spermatophyta</taxon>
        <taxon>Magnoliopsida</taxon>
        <taxon>eudicotyledons</taxon>
        <taxon>Gunneridae</taxon>
        <taxon>Pentapetalae</taxon>
        <taxon>rosids</taxon>
        <taxon>fabids</taxon>
        <taxon>Fabales</taxon>
        <taxon>Fabaceae</taxon>
        <taxon>Papilionoideae</taxon>
        <taxon>50 kb inversion clade</taxon>
        <taxon>NPAAA clade</taxon>
        <taxon>Hologalegina</taxon>
        <taxon>IRL clade</taxon>
        <taxon>Trifolieae</taxon>
        <taxon>Medicago</taxon>
    </lineage>
</organism>
<comment type="caution">
    <text evidence="2">The sequence shown here is derived from an EMBL/GenBank/DDBJ whole genome shotgun (WGS) entry which is preliminary data.</text>
</comment>